<dbReference type="EMBL" id="FNVT01000001">
    <property type="protein sequence ID" value="SEF59371.1"/>
    <property type="molecule type" value="Genomic_DNA"/>
</dbReference>
<accession>A0A1H5TBD5</accession>
<dbReference type="Proteomes" id="UP000236732">
    <property type="component" value="Unassembled WGS sequence"/>
</dbReference>
<dbReference type="OrthoDB" id="3541354at2"/>
<dbReference type="AlphaFoldDB" id="A0A1H5TBD5"/>
<proteinExistence type="predicted"/>
<sequence>MPQSRSVPPDDGRYHSPHVQPRPDCERLRWEALWPGAKSARVRSYTCSCRPTFYELCQSGGTVFIRRTRRIRGEEVIDESSRGRPAKVEAVWRKLMTGEVA</sequence>
<dbReference type="RefSeq" id="WP_146103481.1">
    <property type="nucleotide sequence ID" value="NZ_FNVT01000001.1"/>
</dbReference>
<evidence type="ECO:0000313" key="3">
    <source>
        <dbReference type="Proteomes" id="UP000236732"/>
    </source>
</evidence>
<reference evidence="2 3" key="1">
    <citation type="submission" date="2016-10" db="EMBL/GenBank/DDBJ databases">
        <authorList>
            <person name="de Groot N.N."/>
        </authorList>
    </citation>
    <scope>NUCLEOTIDE SEQUENCE [LARGE SCALE GENOMIC DNA]</scope>
    <source>
        <strain evidence="2 3">CGMCC 4.7037</strain>
    </source>
</reference>
<protein>
    <submittedName>
        <fullName evidence="2">Uncharacterized protein</fullName>
    </submittedName>
</protein>
<feature type="region of interest" description="Disordered" evidence="1">
    <location>
        <begin position="1"/>
        <end position="22"/>
    </location>
</feature>
<evidence type="ECO:0000256" key="1">
    <source>
        <dbReference type="SAM" id="MobiDB-lite"/>
    </source>
</evidence>
<evidence type="ECO:0000313" key="2">
    <source>
        <dbReference type="EMBL" id="SEF59371.1"/>
    </source>
</evidence>
<keyword evidence="3" id="KW-1185">Reference proteome</keyword>
<name>A0A1H5TBD5_9ACTN</name>
<gene>
    <name evidence="2" type="ORF">SAMN05444920_101153</name>
</gene>
<organism evidence="2 3">
    <name type="scientific">Nonomuraea solani</name>
    <dbReference type="NCBI Taxonomy" id="1144553"/>
    <lineage>
        <taxon>Bacteria</taxon>
        <taxon>Bacillati</taxon>
        <taxon>Actinomycetota</taxon>
        <taxon>Actinomycetes</taxon>
        <taxon>Streptosporangiales</taxon>
        <taxon>Streptosporangiaceae</taxon>
        <taxon>Nonomuraea</taxon>
    </lineage>
</organism>